<keyword evidence="1" id="KW-0812">Transmembrane</keyword>
<dbReference type="PANTHER" id="PTHR31735">
    <property type="entry name" value="VACUOLAR MEMBRANE PROTEIN YPL162C"/>
    <property type="match status" value="1"/>
</dbReference>
<keyword evidence="3" id="KW-1185">Reference proteome</keyword>
<feature type="transmembrane region" description="Helical" evidence="1">
    <location>
        <begin position="98"/>
        <end position="119"/>
    </location>
</feature>
<keyword evidence="1" id="KW-1133">Transmembrane helix</keyword>
<dbReference type="PANTHER" id="PTHR31735:SF1">
    <property type="entry name" value="VACUOLAR MEMBRANE PROTEIN YPL162C"/>
    <property type="match status" value="1"/>
</dbReference>
<gene>
    <name evidence="2" type="ORF">MCAP1_000991</name>
</gene>
<organism evidence="2 3">
    <name type="scientific">Malassezia caprae</name>
    <dbReference type="NCBI Taxonomy" id="1381934"/>
    <lineage>
        <taxon>Eukaryota</taxon>
        <taxon>Fungi</taxon>
        <taxon>Dikarya</taxon>
        <taxon>Basidiomycota</taxon>
        <taxon>Ustilaginomycotina</taxon>
        <taxon>Malasseziomycetes</taxon>
        <taxon>Malasseziales</taxon>
        <taxon>Malasseziaceae</taxon>
        <taxon>Malassezia</taxon>
    </lineage>
</organism>
<evidence type="ECO:0000256" key="1">
    <source>
        <dbReference type="SAM" id="Phobius"/>
    </source>
</evidence>
<dbReference type="AlphaFoldDB" id="A0AAF0E539"/>
<evidence type="ECO:0000313" key="2">
    <source>
        <dbReference type="EMBL" id="WFD18780.1"/>
    </source>
</evidence>
<proteinExistence type="predicted"/>
<dbReference type="Pfam" id="PF12400">
    <property type="entry name" value="STIMATE"/>
    <property type="match status" value="1"/>
</dbReference>
<accession>A0AAF0E539</accession>
<feature type="transmembrane region" description="Helical" evidence="1">
    <location>
        <begin position="204"/>
        <end position="223"/>
    </location>
</feature>
<dbReference type="EMBL" id="CP119909">
    <property type="protein sequence ID" value="WFD18780.1"/>
    <property type="molecule type" value="Genomic_DNA"/>
</dbReference>
<reference evidence="2" key="1">
    <citation type="submission" date="2023-03" db="EMBL/GenBank/DDBJ databases">
        <title>Mating type loci evolution in Malassezia.</title>
        <authorList>
            <person name="Coelho M.A."/>
        </authorList>
    </citation>
    <scope>NUCLEOTIDE SEQUENCE</scope>
    <source>
        <strain evidence="2">CBS 10434</strain>
    </source>
</reference>
<dbReference type="GO" id="GO:0016020">
    <property type="term" value="C:membrane"/>
    <property type="evidence" value="ECO:0007669"/>
    <property type="project" value="TreeGrafter"/>
</dbReference>
<protein>
    <recommendedName>
        <fullName evidence="4">Vacuolar membrane protein</fullName>
    </recommendedName>
</protein>
<keyword evidence="1" id="KW-0472">Membrane</keyword>
<evidence type="ECO:0000313" key="3">
    <source>
        <dbReference type="Proteomes" id="UP001220961"/>
    </source>
</evidence>
<name>A0AAF0E539_9BASI</name>
<feature type="transmembrane region" description="Helical" evidence="1">
    <location>
        <begin position="27"/>
        <end position="50"/>
    </location>
</feature>
<dbReference type="InterPro" id="IPR022127">
    <property type="entry name" value="STIMATE/YPL162C"/>
</dbReference>
<dbReference type="Proteomes" id="UP001220961">
    <property type="component" value="Chromosome 2"/>
</dbReference>
<evidence type="ECO:0008006" key="4">
    <source>
        <dbReference type="Google" id="ProtNLM"/>
    </source>
</evidence>
<sequence>MSSTAPGGAGVAEASSGVAMDARHCRLLGPVGIATQVLMGVVVLATLLYKRHRERPRRAWRTWALDVSKQLTGQGMVHMLNVMFSAVSLSYAHHNPCSLYFLNILLDSTLGLFVLYGVLHGATRVLEDVWELQGFVSGEYHPAGAPGRAPPSVLQCWLRQTGVYLLGLVAMKALVLVVLAWLPFLVAFGSWLLGLFGTHRAMQVVFVMALFPMAMNMLQFWLIDSMLLYRPRSMDAYMPVPLPTVQPLAPSAEAEAPAEERRS</sequence>